<dbReference type="InterPro" id="IPR012340">
    <property type="entry name" value="NA-bd_OB-fold"/>
</dbReference>
<dbReference type="GO" id="GO:0006402">
    <property type="term" value="P:mRNA catabolic process"/>
    <property type="evidence" value="ECO:0007669"/>
    <property type="project" value="TreeGrafter"/>
</dbReference>
<accession>A0A7Y0QJP0</accession>
<keyword evidence="3" id="KW-1185">Reference proteome</keyword>
<evidence type="ECO:0000313" key="2">
    <source>
        <dbReference type="EMBL" id="NMR21557.1"/>
    </source>
</evidence>
<name>A0A7Y0QJP0_CELFI</name>
<dbReference type="SMART" id="SM00955">
    <property type="entry name" value="RNB"/>
    <property type="match status" value="1"/>
</dbReference>
<dbReference type="Pfam" id="PF00773">
    <property type="entry name" value="RNB"/>
    <property type="match status" value="1"/>
</dbReference>
<dbReference type="EMBL" id="JABCJJ010000041">
    <property type="protein sequence ID" value="NMR21557.1"/>
    <property type="molecule type" value="Genomic_DNA"/>
</dbReference>
<dbReference type="PANTHER" id="PTHR23355:SF9">
    <property type="entry name" value="DIS3-LIKE EXONUCLEASE 2"/>
    <property type="match status" value="1"/>
</dbReference>
<evidence type="ECO:0000259" key="1">
    <source>
        <dbReference type="SMART" id="SM00955"/>
    </source>
</evidence>
<proteinExistence type="predicted"/>
<dbReference type="InterPro" id="IPR001900">
    <property type="entry name" value="RNase_II/R"/>
</dbReference>
<dbReference type="Proteomes" id="UP000562124">
    <property type="component" value="Unassembled WGS sequence"/>
</dbReference>
<feature type="domain" description="RNB" evidence="1">
    <location>
        <begin position="58"/>
        <end position="377"/>
    </location>
</feature>
<organism evidence="2 3">
    <name type="scientific">Cellulomonas fimi</name>
    <dbReference type="NCBI Taxonomy" id="1708"/>
    <lineage>
        <taxon>Bacteria</taxon>
        <taxon>Bacillati</taxon>
        <taxon>Actinomycetota</taxon>
        <taxon>Actinomycetes</taxon>
        <taxon>Micrococcales</taxon>
        <taxon>Cellulomonadaceae</taxon>
        <taxon>Cellulomonas</taxon>
    </lineage>
</organism>
<evidence type="ECO:0000313" key="3">
    <source>
        <dbReference type="Proteomes" id="UP000562124"/>
    </source>
</evidence>
<dbReference type="GO" id="GO:0003723">
    <property type="term" value="F:RNA binding"/>
    <property type="evidence" value="ECO:0007669"/>
    <property type="project" value="InterPro"/>
</dbReference>
<gene>
    <name evidence="2" type="ORF">HIR71_15250</name>
</gene>
<sequence length="476" mass="50761">MIRRRLTVAPDGETLRAGFVAIRAELAVPEEFDPVALAEAAAAAASGPDDVRLGEADRADLRHLELVTVDPPGSTDLDQAVHLERTAHGYRVRYAIADVAAFVAPGGALDAAAHARAETVYCPDRRIPLHPPVLSEGSASLLAGQDRPAVVWTIELDADGAVTSTDVRRALVRSRAQLAYPEVQRDLDAARGDDDGFPTLLAEIGALRRAAELARGGVSLGRAEQEVVPDGDGWDVRFRTGLAVEEHNAQISLLTGMAAARLMLEGRIGVLRTMPPAEPESLAQLRRQAHALGVPWEDDDSYGDVLARVDHARPETAAFLAAATRLFRGAAWTTFDGVPPDILEHSAVAAPYAHVTAPLRRLVDRYGLEVCLAVSSGRAVPEWVRAALPSLGRDMAAGAQRSGAVDRECTALVEAAVLAPHVGRVFEAVAITRETVQLEDPAVVAPCDGPLPEGDPLRVRLVTADVARREVRFTRA</sequence>
<protein>
    <submittedName>
        <fullName evidence="2">RNB domain-containing ribonuclease</fullName>
    </submittedName>
</protein>
<comment type="caution">
    <text evidence="2">The sequence shown here is derived from an EMBL/GenBank/DDBJ whole genome shotgun (WGS) entry which is preliminary data.</text>
</comment>
<dbReference type="InterPro" id="IPR050180">
    <property type="entry name" value="RNR_Ribonuclease"/>
</dbReference>
<dbReference type="RefSeq" id="WP_169325926.1">
    <property type="nucleotide sequence ID" value="NZ_JABCJJ010000041.1"/>
</dbReference>
<dbReference type="AlphaFoldDB" id="A0A7Y0QJP0"/>
<dbReference type="SUPFAM" id="SSF50249">
    <property type="entry name" value="Nucleic acid-binding proteins"/>
    <property type="match status" value="1"/>
</dbReference>
<reference evidence="2 3" key="1">
    <citation type="submission" date="2020-04" db="EMBL/GenBank/DDBJ databases">
        <title>Sequencing and Assembly of C. fimi.</title>
        <authorList>
            <person name="Ramsey A.R."/>
        </authorList>
    </citation>
    <scope>NUCLEOTIDE SEQUENCE [LARGE SCALE GENOMIC DNA]</scope>
    <source>
        <strain evidence="2 3">SB</strain>
    </source>
</reference>
<dbReference type="GO" id="GO:0000175">
    <property type="term" value="F:3'-5'-RNA exonuclease activity"/>
    <property type="evidence" value="ECO:0007669"/>
    <property type="project" value="TreeGrafter"/>
</dbReference>
<dbReference type="InterPro" id="IPR040596">
    <property type="entry name" value="RNase_II_C_S1"/>
</dbReference>
<dbReference type="Pfam" id="PF18614">
    <property type="entry name" value="RNase_II_C_S1"/>
    <property type="match status" value="1"/>
</dbReference>
<dbReference type="PANTHER" id="PTHR23355">
    <property type="entry name" value="RIBONUCLEASE"/>
    <property type="match status" value="1"/>
</dbReference>